<evidence type="ECO:0000313" key="2">
    <source>
        <dbReference type="Proteomes" id="UP000059419"/>
    </source>
</evidence>
<gene>
    <name evidence="1" type="ORF">EM595_1210</name>
</gene>
<evidence type="ECO:0000313" key="1">
    <source>
        <dbReference type="EMBL" id="CUU23445.1"/>
    </source>
</evidence>
<dbReference type="AlphaFoldDB" id="A0A0U5L315"/>
<sequence>MIRYLWRVAKLSLNKRFTEGILILLIFVIKSGEQQRG</sequence>
<reference evidence="2" key="1">
    <citation type="submission" date="2015-11" db="EMBL/GenBank/DDBJ databases">
        <authorList>
            <person name="Blom J."/>
        </authorList>
    </citation>
    <scope>NUCLEOTIDE SEQUENCE [LARGE SCALE GENOMIC DNA]</scope>
</reference>
<dbReference type="KEGG" id="ege:EM595_1210"/>
<dbReference type="STRING" id="1619313.EM595_1210"/>
<dbReference type="EMBL" id="LN907827">
    <property type="protein sequence ID" value="CUU23445.1"/>
    <property type="molecule type" value="Genomic_DNA"/>
</dbReference>
<dbReference type="Proteomes" id="UP000059419">
    <property type="component" value="Chromosome 1"/>
</dbReference>
<name>A0A0U5L315_9GAMM</name>
<protein>
    <submittedName>
        <fullName evidence="1">Uncharacterized protein</fullName>
    </submittedName>
</protein>
<keyword evidence="2" id="KW-1185">Reference proteome</keyword>
<organism evidence="1 2">
    <name type="scientific">Duffyella gerundensis</name>
    <dbReference type="NCBI Taxonomy" id="1619313"/>
    <lineage>
        <taxon>Bacteria</taxon>
        <taxon>Pseudomonadati</taxon>
        <taxon>Pseudomonadota</taxon>
        <taxon>Gammaproteobacteria</taxon>
        <taxon>Enterobacterales</taxon>
        <taxon>Erwiniaceae</taxon>
        <taxon>Duffyella</taxon>
    </lineage>
</organism>
<dbReference type="PATRIC" id="fig|1619313.3.peg.1254"/>
<proteinExistence type="predicted"/>
<accession>A0A0U5L315</accession>